<evidence type="ECO:0000256" key="3">
    <source>
        <dbReference type="PROSITE-ProRule" id="PRU00023"/>
    </source>
</evidence>
<dbReference type="PROSITE" id="PS50225">
    <property type="entry name" value="SOCS"/>
    <property type="match status" value="1"/>
</dbReference>
<evidence type="ECO:0000256" key="1">
    <source>
        <dbReference type="ARBA" id="ARBA00022737"/>
    </source>
</evidence>
<dbReference type="Gene3D" id="1.25.40.20">
    <property type="entry name" value="Ankyrin repeat-containing domain"/>
    <property type="match status" value="1"/>
</dbReference>
<dbReference type="EMBL" id="NEDP02004169">
    <property type="protein sequence ID" value="OWF46516.1"/>
    <property type="molecule type" value="Genomic_DNA"/>
</dbReference>
<feature type="domain" description="SOCS box" evidence="4">
    <location>
        <begin position="344"/>
        <end position="385"/>
    </location>
</feature>
<dbReference type="Gene3D" id="1.10.750.20">
    <property type="entry name" value="SOCS box"/>
    <property type="match status" value="1"/>
</dbReference>
<comment type="caution">
    <text evidence="5">The sequence shown here is derived from an EMBL/GenBank/DDBJ whole genome shotgun (WGS) entry which is preliminary data.</text>
</comment>
<dbReference type="AlphaFoldDB" id="A0A210QCQ7"/>
<sequence length="399" mass="43713">MLKVTTGKSSMDLLESCSTPESAIQAVHWCVGQGVDQLHVLKALIAKHFRFRLKISSSPDLCTDILLKAIEVGNDEFLEVILPHVSDDFLLQDWGGKTLVTRLLCIAVENGKSKLVRILSKRGAKGAANSSYRGRPMFHLAVLAGNLQVADELLAAGADIMTTDIRRDPLLTTVITDSTDSRKEEKVVWLLKKGADPKMCASSGKEPIHVAAAHSGPIIVHLVKAGCDVNTQDHINRDTPLHVACARCCESAIVTLIQHGAKFNLLNNQGETPLEKLLKFAQKVPNFHSKTRITLAKSLVKVGFRIPSKGKTDKSRMRNIGRVGRDKVADVYRTVMTTVTATGSLQHLCRLKVRDEVRGQSFEKSVASLEVPKLVKEYVMFKDNAPSAVATIKSLVEEL</sequence>
<organism evidence="5 6">
    <name type="scientific">Mizuhopecten yessoensis</name>
    <name type="common">Japanese scallop</name>
    <name type="synonym">Patinopecten yessoensis</name>
    <dbReference type="NCBI Taxonomy" id="6573"/>
    <lineage>
        <taxon>Eukaryota</taxon>
        <taxon>Metazoa</taxon>
        <taxon>Spiralia</taxon>
        <taxon>Lophotrochozoa</taxon>
        <taxon>Mollusca</taxon>
        <taxon>Bivalvia</taxon>
        <taxon>Autobranchia</taxon>
        <taxon>Pteriomorphia</taxon>
        <taxon>Pectinida</taxon>
        <taxon>Pectinoidea</taxon>
        <taxon>Pectinidae</taxon>
        <taxon>Mizuhopecten</taxon>
    </lineage>
</organism>
<dbReference type="InterPro" id="IPR036036">
    <property type="entry name" value="SOCS_box-like_dom_sf"/>
</dbReference>
<proteinExistence type="predicted"/>
<keyword evidence="6" id="KW-1185">Reference proteome</keyword>
<dbReference type="Proteomes" id="UP000242188">
    <property type="component" value="Unassembled WGS sequence"/>
</dbReference>
<dbReference type="PANTHER" id="PTHR24198:SF165">
    <property type="entry name" value="ANKYRIN REPEAT-CONTAINING PROTEIN-RELATED"/>
    <property type="match status" value="1"/>
</dbReference>
<dbReference type="SMART" id="SM00969">
    <property type="entry name" value="SOCS_box"/>
    <property type="match status" value="1"/>
</dbReference>
<evidence type="ECO:0000313" key="6">
    <source>
        <dbReference type="Proteomes" id="UP000242188"/>
    </source>
</evidence>
<dbReference type="SUPFAM" id="SSF48403">
    <property type="entry name" value="Ankyrin repeat"/>
    <property type="match status" value="1"/>
</dbReference>
<dbReference type="SUPFAM" id="SSF158235">
    <property type="entry name" value="SOCS box-like"/>
    <property type="match status" value="1"/>
</dbReference>
<reference evidence="5 6" key="1">
    <citation type="journal article" date="2017" name="Nat. Ecol. Evol.">
        <title>Scallop genome provides insights into evolution of bilaterian karyotype and development.</title>
        <authorList>
            <person name="Wang S."/>
            <person name="Zhang J."/>
            <person name="Jiao W."/>
            <person name="Li J."/>
            <person name="Xun X."/>
            <person name="Sun Y."/>
            <person name="Guo X."/>
            <person name="Huan P."/>
            <person name="Dong B."/>
            <person name="Zhang L."/>
            <person name="Hu X."/>
            <person name="Sun X."/>
            <person name="Wang J."/>
            <person name="Zhao C."/>
            <person name="Wang Y."/>
            <person name="Wang D."/>
            <person name="Huang X."/>
            <person name="Wang R."/>
            <person name="Lv J."/>
            <person name="Li Y."/>
            <person name="Zhang Z."/>
            <person name="Liu B."/>
            <person name="Lu W."/>
            <person name="Hui Y."/>
            <person name="Liang J."/>
            <person name="Zhou Z."/>
            <person name="Hou R."/>
            <person name="Li X."/>
            <person name="Liu Y."/>
            <person name="Li H."/>
            <person name="Ning X."/>
            <person name="Lin Y."/>
            <person name="Zhao L."/>
            <person name="Xing Q."/>
            <person name="Dou J."/>
            <person name="Li Y."/>
            <person name="Mao J."/>
            <person name="Guo H."/>
            <person name="Dou H."/>
            <person name="Li T."/>
            <person name="Mu C."/>
            <person name="Jiang W."/>
            <person name="Fu Q."/>
            <person name="Fu X."/>
            <person name="Miao Y."/>
            <person name="Liu J."/>
            <person name="Yu Q."/>
            <person name="Li R."/>
            <person name="Liao H."/>
            <person name="Li X."/>
            <person name="Kong Y."/>
            <person name="Jiang Z."/>
            <person name="Chourrout D."/>
            <person name="Li R."/>
            <person name="Bao Z."/>
        </authorList>
    </citation>
    <scope>NUCLEOTIDE SEQUENCE [LARGE SCALE GENOMIC DNA]</scope>
    <source>
        <strain evidence="5 6">PY_sf001</strain>
    </source>
</reference>
<dbReference type="PANTHER" id="PTHR24198">
    <property type="entry name" value="ANKYRIN REPEAT AND PROTEIN KINASE DOMAIN-CONTAINING PROTEIN"/>
    <property type="match status" value="1"/>
</dbReference>
<dbReference type="GO" id="GO:0035556">
    <property type="term" value="P:intracellular signal transduction"/>
    <property type="evidence" value="ECO:0007669"/>
    <property type="project" value="InterPro"/>
</dbReference>
<keyword evidence="1" id="KW-0677">Repeat</keyword>
<dbReference type="InterPro" id="IPR001496">
    <property type="entry name" value="SOCS_box"/>
</dbReference>
<dbReference type="PROSITE" id="PS50088">
    <property type="entry name" value="ANK_REPEAT"/>
    <property type="match status" value="2"/>
</dbReference>
<evidence type="ECO:0000313" key="5">
    <source>
        <dbReference type="EMBL" id="OWF46516.1"/>
    </source>
</evidence>
<dbReference type="OrthoDB" id="194358at2759"/>
<gene>
    <name evidence="5" type="ORF">KP79_PYT01409</name>
</gene>
<dbReference type="Pfam" id="PF07525">
    <property type="entry name" value="SOCS_box"/>
    <property type="match status" value="1"/>
</dbReference>
<evidence type="ECO:0000256" key="2">
    <source>
        <dbReference type="ARBA" id="ARBA00023043"/>
    </source>
</evidence>
<dbReference type="PROSITE" id="PS50297">
    <property type="entry name" value="ANK_REP_REGION"/>
    <property type="match status" value="1"/>
</dbReference>
<name>A0A210QCQ7_MIZYE</name>
<feature type="repeat" description="ANK" evidence="3">
    <location>
        <begin position="133"/>
        <end position="165"/>
    </location>
</feature>
<dbReference type="InterPro" id="IPR036770">
    <property type="entry name" value="Ankyrin_rpt-contain_sf"/>
</dbReference>
<dbReference type="Pfam" id="PF12796">
    <property type="entry name" value="Ank_2"/>
    <property type="match status" value="2"/>
</dbReference>
<dbReference type="InterPro" id="IPR002110">
    <property type="entry name" value="Ankyrin_rpt"/>
</dbReference>
<keyword evidence="2 3" id="KW-0040">ANK repeat</keyword>
<feature type="repeat" description="ANK" evidence="3">
    <location>
        <begin position="236"/>
        <end position="268"/>
    </location>
</feature>
<protein>
    <submittedName>
        <fullName evidence="5">Ankyrin repeat and SOCS box protein 16</fullName>
    </submittedName>
</protein>
<dbReference type="SMART" id="SM00248">
    <property type="entry name" value="ANK"/>
    <property type="match status" value="4"/>
</dbReference>
<evidence type="ECO:0000259" key="4">
    <source>
        <dbReference type="PROSITE" id="PS50225"/>
    </source>
</evidence>
<dbReference type="CDD" id="cd03716">
    <property type="entry name" value="SOCS_ASB_like"/>
    <property type="match status" value="1"/>
</dbReference>
<accession>A0A210QCQ7</accession>